<dbReference type="GO" id="GO:0003964">
    <property type="term" value="F:RNA-directed DNA polymerase activity"/>
    <property type="evidence" value="ECO:0007669"/>
    <property type="project" value="UniProtKB-KW"/>
</dbReference>
<dbReference type="CDD" id="cd00085">
    <property type="entry name" value="HNHc"/>
    <property type="match status" value="1"/>
</dbReference>
<sequence length="619" mass="71558">MTAALKKQKLRNIEYYNIQTMFDELYSKSERGENFYNLVEMITTRENILLAFRNIKKNKGSKTSGSNKRTILDVAEKDTEALIHYAKDRLANFHPHPVKRKYITKENGGSRPLGIPTIEDRLLQQCILQVLEPICESKFHKHSYGFRPLRSQHHAMARVHHLVNNNQLHYVVDIDIKGFFDNVSHSKLKKQLWTMGIRDKNLLCILGKMLRAEIKGEGTPTQGTPQGGIISPLLSNVVLNELDWWISSQWETFETQKAYLHPKGIQTNRFRAQKTTRLKECYIVRYADDFKIFCRNYKDAQKMFIATKNWLKERLGLDISPEKSKVVNLRKNYSEFLGFKFKARAKRTHRGGTHVIGSHMSDKATRKAKKNLQDAIQKVSKHPSHKNVQYMNSVILGIQNYYKIATFISQDLKEIAFSTSRTMYNGLKHVGKRENVKQGKYLTYEKLYPKHNGILWTINGRALFPIYHVQCHNPMNLSPETSPYTETGRAKVHTRQKAVSPSMINYLMRNPIQGQSVEYNDNRISLYVGQFGLCHVTKQELTIGNMECHHIVPKSRGGSDKYNNLVFITRDVHKLIHATKNETINNYLLRLKLSKGELSYVNKLRKSAGNYEIGISNVA</sequence>
<comment type="caution">
    <text evidence="2">The sequence shown here is derived from an EMBL/GenBank/DDBJ whole genome shotgun (WGS) entry which is preliminary data.</text>
</comment>
<protein>
    <submittedName>
        <fullName evidence="2">Group II intron reverse transcriptase/maturase</fullName>
    </submittedName>
</protein>
<dbReference type="PANTHER" id="PTHR34047:SF8">
    <property type="entry name" value="PROTEIN YKFC"/>
    <property type="match status" value="1"/>
</dbReference>
<keyword evidence="2" id="KW-0548">Nucleotidyltransferase</keyword>
<keyword evidence="2" id="KW-0695">RNA-directed DNA polymerase</keyword>
<dbReference type="RefSeq" id="WP_071159903.1">
    <property type="nucleotide sequence ID" value="NZ_MBRJ01000059.1"/>
</dbReference>
<dbReference type="Proteomes" id="UP000180194">
    <property type="component" value="Unassembled WGS sequence"/>
</dbReference>
<dbReference type="PANTHER" id="PTHR34047">
    <property type="entry name" value="NUCLEAR INTRON MATURASE 1, MITOCHONDRIAL-RELATED"/>
    <property type="match status" value="1"/>
</dbReference>
<dbReference type="InterPro" id="IPR000477">
    <property type="entry name" value="RT_dom"/>
</dbReference>
<dbReference type="InterPro" id="IPR043502">
    <property type="entry name" value="DNA/RNA_pol_sf"/>
</dbReference>
<dbReference type="SMART" id="SM00507">
    <property type="entry name" value="HNHc"/>
    <property type="match status" value="1"/>
</dbReference>
<dbReference type="EMBL" id="MBRJ01000059">
    <property type="protein sequence ID" value="OHX41386.1"/>
    <property type="molecule type" value="Genomic_DNA"/>
</dbReference>
<accession>A0ABX3CJZ2</accession>
<evidence type="ECO:0000259" key="1">
    <source>
        <dbReference type="PROSITE" id="PS50878"/>
    </source>
</evidence>
<proteinExistence type="predicted"/>
<organism evidence="2 3">
    <name type="scientific">Cytobacillus oceanisediminis</name>
    <dbReference type="NCBI Taxonomy" id="665099"/>
    <lineage>
        <taxon>Bacteria</taxon>
        <taxon>Bacillati</taxon>
        <taxon>Bacillota</taxon>
        <taxon>Bacilli</taxon>
        <taxon>Bacillales</taxon>
        <taxon>Bacillaceae</taxon>
        <taxon>Cytobacillus</taxon>
    </lineage>
</organism>
<feature type="domain" description="Reverse transcriptase" evidence="1">
    <location>
        <begin position="84"/>
        <end position="341"/>
    </location>
</feature>
<dbReference type="Pfam" id="PF01844">
    <property type="entry name" value="HNH"/>
    <property type="match status" value="1"/>
</dbReference>
<dbReference type="InterPro" id="IPR002711">
    <property type="entry name" value="HNH"/>
</dbReference>
<dbReference type="Pfam" id="PF00078">
    <property type="entry name" value="RVT_1"/>
    <property type="match status" value="1"/>
</dbReference>
<dbReference type="InterPro" id="IPR003615">
    <property type="entry name" value="HNH_nuc"/>
</dbReference>
<gene>
    <name evidence="2" type="ORF">BBV17_28730</name>
</gene>
<keyword evidence="2" id="KW-0808">Transferase</keyword>
<dbReference type="PROSITE" id="PS50878">
    <property type="entry name" value="RT_POL"/>
    <property type="match status" value="1"/>
</dbReference>
<dbReference type="SUPFAM" id="SSF56672">
    <property type="entry name" value="DNA/RNA polymerases"/>
    <property type="match status" value="1"/>
</dbReference>
<reference evidence="2 3" key="1">
    <citation type="submission" date="2016-07" db="EMBL/GenBank/DDBJ databases">
        <title>Bacillus oceanisediminis whole genome.</title>
        <authorList>
            <person name="Pal Y."/>
            <person name="Verma A."/>
            <person name="Mual P."/>
            <person name="Srinivasan K."/>
        </authorList>
    </citation>
    <scope>NUCLEOTIDE SEQUENCE [LARGE SCALE GENOMIC DNA]</scope>
    <source>
        <strain evidence="2 3">Bhandara28</strain>
    </source>
</reference>
<keyword evidence="3" id="KW-1185">Reference proteome</keyword>
<name>A0ABX3CJZ2_9BACI</name>
<dbReference type="NCBIfam" id="TIGR04416">
    <property type="entry name" value="group_II_RT_mat"/>
    <property type="match status" value="1"/>
</dbReference>
<dbReference type="InterPro" id="IPR051083">
    <property type="entry name" value="GrpII_Intron_Splice-Mob/Def"/>
</dbReference>
<evidence type="ECO:0000313" key="2">
    <source>
        <dbReference type="EMBL" id="OHX41386.1"/>
    </source>
</evidence>
<dbReference type="Gene3D" id="1.10.30.50">
    <property type="match status" value="1"/>
</dbReference>
<dbReference type="CDD" id="cd01651">
    <property type="entry name" value="RT_G2_intron"/>
    <property type="match status" value="1"/>
</dbReference>
<dbReference type="InterPro" id="IPR030931">
    <property type="entry name" value="Group_II_RT_mat"/>
</dbReference>
<evidence type="ECO:0000313" key="3">
    <source>
        <dbReference type="Proteomes" id="UP000180194"/>
    </source>
</evidence>